<evidence type="ECO:0000256" key="1">
    <source>
        <dbReference type="SAM" id="MobiDB-lite"/>
    </source>
</evidence>
<accession>A0A974S8G5</accession>
<feature type="region of interest" description="Disordered" evidence="1">
    <location>
        <begin position="43"/>
        <end position="66"/>
    </location>
</feature>
<sequence length="66" mass="6787">MTVVADAHGTWDYGGETAPQIIARHNAAFAQAGARVVTTADLTGADPSPLTPAQAGIQVKPTKRSE</sequence>
<protein>
    <submittedName>
        <fullName evidence="2">Uncharacterized protein</fullName>
    </submittedName>
</protein>
<dbReference type="EMBL" id="CP068570">
    <property type="protein sequence ID" value="QQZ49756.1"/>
    <property type="molecule type" value="Genomic_DNA"/>
</dbReference>
<name>A0A974S8G5_9CAUL</name>
<organism evidence="2">
    <name type="scientific">Phenylobacterium glaciei</name>
    <dbReference type="NCBI Taxonomy" id="2803784"/>
    <lineage>
        <taxon>Bacteria</taxon>
        <taxon>Pseudomonadati</taxon>
        <taxon>Pseudomonadota</taxon>
        <taxon>Alphaproteobacteria</taxon>
        <taxon>Caulobacterales</taxon>
        <taxon>Caulobacteraceae</taxon>
        <taxon>Phenylobacterium</taxon>
    </lineage>
</organism>
<proteinExistence type="predicted"/>
<reference evidence="2" key="1">
    <citation type="submission" date="2021-01" db="EMBL/GenBank/DDBJ databases">
        <title>Genome sequence of Phenylobacterium sp. 20VBR1 isolated from a valley glaceir, Ny-Alesund, Svalbard.</title>
        <authorList>
            <person name="Thomas F.A."/>
            <person name="Krishnan K.P."/>
            <person name="Sinha R.K."/>
        </authorList>
    </citation>
    <scope>NUCLEOTIDE SEQUENCE</scope>
    <source>
        <strain evidence="2">20VBR1</strain>
    </source>
</reference>
<dbReference type="AlphaFoldDB" id="A0A974S8G5"/>
<gene>
    <name evidence="2" type="ORF">JKL49_23550</name>
</gene>
<evidence type="ECO:0000313" key="2">
    <source>
        <dbReference type="EMBL" id="QQZ49756.1"/>
    </source>
</evidence>